<name>A0A368KYJ9_9BACT</name>
<proteinExistence type="predicted"/>
<dbReference type="CDD" id="cd00093">
    <property type="entry name" value="HTH_XRE"/>
    <property type="match status" value="1"/>
</dbReference>
<feature type="domain" description="HTH cro/C1-type" evidence="1">
    <location>
        <begin position="98"/>
        <end position="128"/>
    </location>
</feature>
<gene>
    <name evidence="2" type="ORF">DTL42_07180</name>
</gene>
<dbReference type="InterPro" id="IPR010982">
    <property type="entry name" value="Lambda_DNA-bd_dom_sf"/>
</dbReference>
<reference evidence="2 3" key="1">
    <citation type="submission" date="2018-07" db="EMBL/GenBank/DDBJ databases">
        <title>Comparative genomes isolates from brazilian mangrove.</title>
        <authorList>
            <person name="De Araujo J.E."/>
            <person name="Taketani R.G."/>
            <person name="Silva M.C.P."/>
            <person name="Lourenco M.V."/>
            <person name="Oliveira V.M."/>
            <person name="Andreote F.D."/>
        </authorList>
    </citation>
    <scope>NUCLEOTIDE SEQUENCE [LARGE SCALE GENOMIC DNA]</scope>
    <source>
        <strain evidence="2 3">HEX PRIS-MGV</strain>
    </source>
</reference>
<accession>A0A368KYJ9</accession>
<evidence type="ECO:0000313" key="3">
    <source>
        <dbReference type="Proteomes" id="UP000253562"/>
    </source>
</evidence>
<dbReference type="EMBL" id="QPEX01000010">
    <property type="protein sequence ID" value="RCS54887.1"/>
    <property type="molecule type" value="Genomic_DNA"/>
</dbReference>
<dbReference type="InterPro" id="IPR001387">
    <property type="entry name" value="Cro/C1-type_HTH"/>
</dbReference>
<evidence type="ECO:0000259" key="1">
    <source>
        <dbReference type="PROSITE" id="PS50943"/>
    </source>
</evidence>
<protein>
    <submittedName>
        <fullName evidence="2">XRE family transcriptional regulator</fullName>
    </submittedName>
</protein>
<evidence type="ECO:0000313" key="2">
    <source>
        <dbReference type="EMBL" id="RCS54887.1"/>
    </source>
</evidence>
<dbReference type="GO" id="GO:0003677">
    <property type="term" value="F:DNA binding"/>
    <property type="evidence" value="ECO:0007669"/>
    <property type="project" value="InterPro"/>
</dbReference>
<dbReference type="AlphaFoldDB" id="A0A368KYJ9"/>
<dbReference type="SMART" id="SM00530">
    <property type="entry name" value="HTH_XRE"/>
    <property type="match status" value="1"/>
</dbReference>
<organism evidence="2 3">
    <name type="scientific">Bremerella cremea</name>
    <dbReference type="NCBI Taxonomy" id="1031537"/>
    <lineage>
        <taxon>Bacteria</taxon>
        <taxon>Pseudomonadati</taxon>
        <taxon>Planctomycetota</taxon>
        <taxon>Planctomycetia</taxon>
        <taxon>Pirellulales</taxon>
        <taxon>Pirellulaceae</taxon>
        <taxon>Bremerella</taxon>
    </lineage>
</organism>
<comment type="caution">
    <text evidence="2">The sequence shown here is derived from an EMBL/GenBank/DDBJ whole genome shotgun (WGS) entry which is preliminary data.</text>
</comment>
<dbReference type="PROSITE" id="PS50943">
    <property type="entry name" value="HTH_CROC1"/>
    <property type="match status" value="1"/>
</dbReference>
<dbReference type="Proteomes" id="UP000253562">
    <property type="component" value="Unassembled WGS sequence"/>
</dbReference>
<dbReference type="Pfam" id="PF01381">
    <property type="entry name" value="HTH_3"/>
    <property type="match status" value="1"/>
</dbReference>
<dbReference type="Gene3D" id="1.10.260.40">
    <property type="entry name" value="lambda repressor-like DNA-binding domains"/>
    <property type="match status" value="1"/>
</dbReference>
<sequence>MRFWLRIQLKASQSVGRAAEYNTACGNTPRAGFWLSKPPGTCRQLRQCLMEAKMTDLKEVTEFDRQVGLRLLEIRERRGISEEKIAMLLYPDVTVHDLRDYERGLKSISLSLLPRLAEALGVPLFVFFPEVPVVSPADWCLLHDYRRLDETSRTGIRRWIAFLLADISPVD</sequence>
<dbReference type="SUPFAM" id="SSF47413">
    <property type="entry name" value="lambda repressor-like DNA-binding domains"/>
    <property type="match status" value="1"/>
</dbReference>